<evidence type="ECO:0000313" key="6">
    <source>
        <dbReference type="Proteomes" id="UP001161247"/>
    </source>
</evidence>
<proteinExistence type="inferred from homology"/>
<name>A0AAV1D7M6_OLDCO</name>
<feature type="domain" description="CMP/dCMP-type deaminase" evidence="4">
    <location>
        <begin position="272"/>
        <end position="394"/>
    </location>
</feature>
<dbReference type="GO" id="GO:0005634">
    <property type="term" value="C:nucleus"/>
    <property type="evidence" value="ECO:0007669"/>
    <property type="project" value="TreeGrafter"/>
</dbReference>
<dbReference type="InterPro" id="IPR002125">
    <property type="entry name" value="CMP_dCMP_dom"/>
</dbReference>
<dbReference type="AlphaFoldDB" id="A0AAV1D7M6"/>
<evidence type="ECO:0000256" key="2">
    <source>
        <dbReference type="ARBA" id="ARBA00038160"/>
    </source>
</evidence>
<feature type="region of interest" description="Disordered" evidence="3">
    <location>
        <begin position="316"/>
        <end position="339"/>
    </location>
</feature>
<evidence type="ECO:0000256" key="1">
    <source>
        <dbReference type="ARBA" id="ARBA00022694"/>
    </source>
</evidence>
<dbReference type="EMBL" id="OX459121">
    <property type="protein sequence ID" value="CAI9103837.1"/>
    <property type="molecule type" value="Genomic_DNA"/>
</dbReference>
<dbReference type="Proteomes" id="UP001161247">
    <property type="component" value="Chromosome 4"/>
</dbReference>
<evidence type="ECO:0000259" key="4">
    <source>
        <dbReference type="PROSITE" id="PS51747"/>
    </source>
</evidence>
<accession>A0AAV1D7M6</accession>
<dbReference type="GO" id="GO:0008033">
    <property type="term" value="P:tRNA processing"/>
    <property type="evidence" value="ECO:0007669"/>
    <property type="project" value="UniProtKB-KW"/>
</dbReference>
<dbReference type="PANTHER" id="PTHR11079">
    <property type="entry name" value="CYTOSINE DEAMINASE FAMILY MEMBER"/>
    <property type="match status" value="1"/>
</dbReference>
<organism evidence="5 6">
    <name type="scientific">Oldenlandia corymbosa var. corymbosa</name>
    <dbReference type="NCBI Taxonomy" id="529605"/>
    <lineage>
        <taxon>Eukaryota</taxon>
        <taxon>Viridiplantae</taxon>
        <taxon>Streptophyta</taxon>
        <taxon>Embryophyta</taxon>
        <taxon>Tracheophyta</taxon>
        <taxon>Spermatophyta</taxon>
        <taxon>Magnoliopsida</taxon>
        <taxon>eudicotyledons</taxon>
        <taxon>Gunneridae</taxon>
        <taxon>Pentapetalae</taxon>
        <taxon>asterids</taxon>
        <taxon>lamiids</taxon>
        <taxon>Gentianales</taxon>
        <taxon>Rubiaceae</taxon>
        <taxon>Rubioideae</taxon>
        <taxon>Spermacoceae</taxon>
        <taxon>Hedyotis-Oldenlandia complex</taxon>
        <taxon>Oldenlandia</taxon>
    </lineage>
</organism>
<dbReference type="PROSITE" id="PS51747">
    <property type="entry name" value="CYT_DCMP_DEAMINASES_2"/>
    <property type="match status" value="1"/>
</dbReference>
<gene>
    <name evidence="5" type="ORF">OLC1_LOCUS12902</name>
</gene>
<comment type="similarity">
    <text evidence="2">Belongs to the cytidine and deoxycytidylate deaminase family. ADAT3 subfamily.</text>
</comment>
<dbReference type="Gene3D" id="3.40.140.10">
    <property type="entry name" value="Cytidine Deaminase, domain 2"/>
    <property type="match status" value="1"/>
</dbReference>
<dbReference type="PANTHER" id="PTHR11079:SF156">
    <property type="entry name" value="INACTIVE TRNA-SPECIFIC ADENOSINE DEAMINASE-LIKE PROTEIN 3-RELATED"/>
    <property type="match status" value="1"/>
</dbReference>
<sequence length="434" mass="48034">MSVNGGGDGAELSAEQCKIEYIPGKLPVPPHLQPTVSVLAAVIEASHASTLIRKLNKIAPLENLRHVKRIRKKRLDGGKYELSLILCLASETDGQLGGIPTDVLEFIKEYQLSSFVAKVCKYAALTKEEWDEQCKLWPTSYHPPTYNIAGITGFSEDDTRSIVDFMKYAADLARSSDNRVVNAAVIVDPSTKQVISSACDQVFSWTTAESNINIEKNGLDPNTSLNCPGTFESKEHTKLPSSASSDPGSFSNCVSCLHPWRWAEQEFGESSESWHPLRHAAMVAIEYSANQDRLLFPNDGHSGAEIILEECVSFPSTESPSKRQKTSLNNVEDGENHELRARSSDSVRPYLCTGYDIFFVWEPCIMCAMALVHQRVRRIFFALPNKTAGALGSVHRLQGETSLNHHFAVFRVSLPEELLNFDSKNSRNLLGSSD</sequence>
<feature type="region of interest" description="Disordered" evidence="3">
    <location>
        <begin position="226"/>
        <end position="247"/>
    </location>
</feature>
<dbReference type="InterPro" id="IPR016193">
    <property type="entry name" value="Cytidine_deaminase-like"/>
</dbReference>
<reference evidence="5" key="1">
    <citation type="submission" date="2023-03" db="EMBL/GenBank/DDBJ databases">
        <authorList>
            <person name="Julca I."/>
        </authorList>
    </citation>
    <scope>NUCLEOTIDE SEQUENCE</scope>
</reference>
<protein>
    <submittedName>
        <fullName evidence="5">OLC1v1002411C4</fullName>
    </submittedName>
</protein>
<evidence type="ECO:0000256" key="3">
    <source>
        <dbReference type="SAM" id="MobiDB-lite"/>
    </source>
</evidence>
<dbReference type="GO" id="GO:0052717">
    <property type="term" value="F:tRNA-specific adenosine-34 deaminase activity"/>
    <property type="evidence" value="ECO:0007669"/>
    <property type="project" value="TreeGrafter"/>
</dbReference>
<dbReference type="GO" id="GO:0005737">
    <property type="term" value="C:cytoplasm"/>
    <property type="evidence" value="ECO:0007669"/>
    <property type="project" value="TreeGrafter"/>
</dbReference>
<evidence type="ECO:0000313" key="5">
    <source>
        <dbReference type="EMBL" id="CAI9103837.1"/>
    </source>
</evidence>
<keyword evidence="1" id="KW-0819">tRNA processing</keyword>
<keyword evidence="6" id="KW-1185">Reference proteome</keyword>
<dbReference type="SUPFAM" id="SSF53927">
    <property type="entry name" value="Cytidine deaminase-like"/>
    <property type="match status" value="1"/>
</dbReference>